<proteinExistence type="predicted"/>
<comment type="caution">
    <text evidence="1">The sequence shown here is derived from an EMBL/GenBank/DDBJ whole genome shotgun (WGS) entry which is preliminary data.</text>
</comment>
<accession>A0A428VWK5</accession>
<dbReference type="EMBL" id="QHHU01000113">
    <property type="protein sequence ID" value="RSM35205.1"/>
    <property type="molecule type" value="Genomic_DNA"/>
</dbReference>
<keyword evidence="2" id="KW-1185">Reference proteome</keyword>
<sequence length="68" mass="7175">MEIPLTLIPEIGAHSHHDLRPTGRGTALIRGVRVTDTEALAAIRVPADESVVELAGNVLPALEARTDA</sequence>
<organism evidence="1 2">
    <name type="scientific">Amycolatopsis balhimycina DSM 5908</name>
    <dbReference type="NCBI Taxonomy" id="1081091"/>
    <lineage>
        <taxon>Bacteria</taxon>
        <taxon>Bacillati</taxon>
        <taxon>Actinomycetota</taxon>
        <taxon>Actinomycetes</taxon>
        <taxon>Pseudonocardiales</taxon>
        <taxon>Pseudonocardiaceae</taxon>
        <taxon>Amycolatopsis</taxon>
    </lineage>
</organism>
<reference evidence="1 2" key="1">
    <citation type="submission" date="2018-05" db="EMBL/GenBank/DDBJ databases">
        <title>Evolution of GPA BGCs.</title>
        <authorList>
            <person name="Waglechner N."/>
            <person name="Wright G.D."/>
        </authorList>
    </citation>
    <scope>NUCLEOTIDE SEQUENCE [LARGE SCALE GENOMIC DNA]</scope>
    <source>
        <strain evidence="1 2">DSM 5908</strain>
    </source>
</reference>
<dbReference type="RefSeq" id="WP_020645155.1">
    <property type="nucleotide sequence ID" value="NZ_QHHU01000113.1"/>
</dbReference>
<gene>
    <name evidence="1" type="ORF">DMA12_45270</name>
</gene>
<dbReference type="Proteomes" id="UP000286716">
    <property type="component" value="Unassembled WGS sequence"/>
</dbReference>
<protein>
    <submittedName>
        <fullName evidence="1">Uncharacterized protein</fullName>
    </submittedName>
</protein>
<evidence type="ECO:0000313" key="2">
    <source>
        <dbReference type="Proteomes" id="UP000286716"/>
    </source>
</evidence>
<name>A0A428VWK5_AMYBA</name>
<evidence type="ECO:0000313" key="1">
    <source>
        <dbReference type="EMBL" id="RSM35205.1"/>
    </source>
</evidence>
<dbReference type="AlphaFoldDB" id="A0A428VWK5"/>